<evidence type="ECO:0000313" key="1">
    <source>
        <dbReference type="EMBL" id="PON94775.1"/>
    </source>
</evidence>
<name>A0A2P5FAH1_TREOI</name>
<gene>
    <name evidence="1" type="ORF">TorRG33x02_095580</name>
</gene>
<keyword evidence="2" id="KW-1185">Reference proteome</keyword>
<reference evidence="2" key="1">
    <citation type="submission" date="2016-06" db="EMBL/GenBank/DDBJ databases">
        <title>Parallel loss of symbiosis genes in relatives of nitrogen-fixing non-legume Parasponia.</title>
        <authorList>
            <person name="Van Velzen R."/>
            <person name="Holmer R."/>
            <person name="Bu F."/>
            <person name="Rutten L."/>
            <person name="Van Zeijl A."/>
            <person name="Liu W."/>
            <person name="Santuari L."/>
            <person name="Cao Q."/>
            <person name="Sharma T."/>
            <person name="Shen D."/>
            <person name="Roswanjaya Y."/>
            <person name="Wardhani T."/>
            <person name="Kalhor M.S."/>
            <person name="Jansen J."/>
            <person name="Van den Hoogen J."/>
            <person name="Gungor B."/>
            <person name="Hartog M."/>
            <person name="Hontelez J."/>
            <person name="Verver J."/>
            <person name="Yang W.-C."/>
            <person name="Schijlen E."/>
            <person name="Repin R."/>
            <person name="Schilthuizen M."/>
            <person name="Schranz E."/>
            <person name="Heidstra R."/>
            <person name="Miyata K."/>
            <person name="Fedorova E."/>
            <person name="Kohlen W."/>
            <person name="Bisseling T."/>
            <person name="Smit S."/>
            <person name="Geurts R."/>
        </authorList>
    </citation>
    <scope>NUCLEOTIDE SEQUENCE [LARGE SCALE GENOMIC DNA]</scope>
    <source>
        <strain evidence="2">cv. RG33-2</strain>
    </source>
</reference>
<accession>A0A2P5FAH1</accession>
<sequence length="70" mass="7711">MALTRTAISKRKQKSQFLPALDGICSVKPPLLKHPSHGDQQTQLWQDVAESGADAGLINRQVFQSDVSCY</sequence>
<dbReference type="AlphaFoldDB" id="A0A2P5FAH1"/>
<dbReference type="InParanoid" id="A0A2P5FAH1"/>
<organism evidence="1 2">
    <name type="scientific">Trema orientale</name>
    <name type="common">Charcoal tree</name>
    <name type="synonym">Celtis orientalis</name>
    <dbReference type="NCBI Taxonomy" id="63057"/>
    <lineage>
        <taxon>Eukaryota</taxon>
        <taxon>Viridiplantae</taxon>
        <taxon>Streptophyta</taxon>
        <taxon>Embryophyta</taxon>
        <taxon>Tracheophyta</taxon>
        <taxon>Spermatophyta</taxon>
        <taxon>Magnoliopsida</taxon>
        <taxon>eudicotyledons</taxon>
        <taxon>Gunneridae</taxon>
        <taxon>Pentapetalae</taxon>
        <taxon>rosids</taxon>
        <taxon>fabids</taxon>
        <taxon>Rosales</taxon>
        <taxon>Cannabaceae</taxon>
        <taxon>Trema</taxon>
    </lineage>
</organism>
<dbReference type="EMBL" id="JXTC01000049">
    <property type="protein sequence ID" value="PON94775.1"/>
    <property type="molecule type" value="Genomic_DNA"/>
</dbReference>
<comment type="caution">
    <text evidence="1">The sequence shown here is derived from an EMBL/GenBank/DDBJ whole genome shotgun (WGS) entry which is preliminary data.</text>
</comment>
<proteinExistence type="predicted"/>
<protein>
    <submittedName>
        <fullName evidence="1">Uncharacterized protein</fullName>
    </submittedName>
</protein>
<evidence type="ECO:0000313" key="2">
    <source>
        <dbReference type="Proteomes" id="UP000237000"/>
    </source>
</evidence>
<dbReference type="Proteomes" id="UP000237000">
    <property type="component" value="Unassembled WGS sequence"/>
</dbReference>